<keyword evidence="3 4" id="KW-0663">Pyridoxal phosphate</keyword>
<dbReference type="GO" id="GO:0030170">
    <property type="term" value="F:pyridoxal phosphate binding"/>
    <property type="evidence" value="ECO:0007669"/>
    <property type="project" value="InterPro"/>
</dbReference>
<dbReference type="PANTHER" id="PTHR11808">
    <property type="entry name" value="TRANS-SULFURATION ENZYME FAMILY MEMBER"/>
    <property type="match status" value="1"/>
</dbReference>
<reference evidence="7" key="1">
    <citation type="journal article" date="2017" name="Appl. Environ. Microbiol.">
        <title>Genomic analysis of Calderihabitans maritimus KKC1, a thermophilic hydrogenogenic carboxydotrophic bacterium isolated from marine sediment.</title>
        <authorList>
            <person name="Omae K."/>
            <person name="Yoneda Y."/>
            <person name="Fukuyama Y."/>
            <person name="Yoshida T."/>
            <person name="Sako Y."/>
        </authorList>
    </citation>
    <scope>NUCLEOTIDE SEQUENCE [LARGE SCALE GENOMIC DNA]</scope>
    <source>
        <strain evidence="7">KKC1</strain>
    </source>
</reference>
<keyword evidence="6" id="KW-0456">Lyase</keyword>
<keyword evidence="7" id="KW-1185">Reference proteome</keyword>
<dbReference type="GO" id="GO:0019346">
    <property type="term" value="P:transsulfuration"/>
    <property type="evidence" value="ECO:0007669"/>
    <property type="project" value="InterPro"/>
</dbReference>
<dbReference type="OrthoDB" id="9780685at2"/>
<dbReference type="InterPro" id="IPR015424">
    <property type="entry name" value="PyrdxlP-dep_Trfase"/>
</dbReference>
<dbReference type="AlphaFoldDB" id="A0A1Z5HVW6"/>
<dbReference type="Gene3D" id="3.40.640.10">
    <property type="entry name" value="Type I PLP-dependent aspartate aminotransferase-like (Major domain)"/>
    <property type="match status" value="1"/>
</dbReference>
<dbReference type="GO" id="GO:0016846">
    <property type="term" value="F:carbon-sulfur lyase activity"/>
    <property type="evidence" value="ECO:0007669"/>
    <property type="project" value="TreeGrafter"/>
</dbReference>
<dbReference type="InterPro" id="IPR000277">
    <property type="entry name" value="Cys/Met-Metab_PyrdxlP-dep_enz"/>
</dbReference>
<sequence length="377" mass="41696">MKIDTRLVQVGVGWDEKTGAISMPIYQSATFRHPALGQSTGFDYSRTGNPTRQVLEDSMAELDGGSRGFAFASGMAAITAILMLFSPGDHLVVSDDLYGGTYRVLEQVFRRFGLKASYVDTSDLKKVEEAIEEKTKALFIETPTNPLLKITDISRGASLAQRYNLLTIVDNTFMTPYLQKPLELGADIVVYSATKYLGGHNDLVGGIVVVKNEELAEKMFFIQNSCGMILGPQDCWLLLRGLKTLGVRMDRHQQNALEIARWLKEHPLVEKVYYPGLPEHPGYELCLRQAAGWGGMLSFTVKDAGRVEKILSRLKIISFAESLGGVESLITYPVTQTHADIPEEMRLRAGVTDKLLRLSVGLEAADDLIEDLSQAME</sequence>
<dbReference type="EMBL" id="BDGJ01000168">
    <property type="protein sequence ID" value="GAW93689.1"/>
    <property type="molecule type" value="Genomic_DNA"/>
</dbReference>
<comment type="cofactor">
    <cofactor evidence="1 5">
        <name>pyridoxal 5'-phosphate</name>
        <dbReference type="ChEBI" id="CHEBI:597326"/>
    </cofactor>
</comment>
<comment type="caution">
    <text evidence="6">The sequence shown here is derived from an EMBL/GenBank/DDBJ whole genome shotgun (WGS) entry which is preliminary data.</text>
</comment>
<dbReference type="GO" id="GO:0005737">
    <property type="term" value="C:cytoplasm"/>
    <property type="evidence" value="ECO:0007669"/>
    <property type="project" value="TreeGrafter"/>
</dbReference>
<name>A0A1Z5HVW6_9FIRM</name>
<dbReference type="FunFam" id="3.40.640.10:FF:000009">
    <property type="entry name" value="Cystathionine gamma-synthase homolog"/>
    <property type="match status" value="1"/>
</dbReference>
<accession>A0A1Z5HVW6</accession>
<dbReference type="GO" id="GO:0009086">
    <property type="term" value="P:methionine biosynthetic process"/>
    <property type="evidence" value="ECO:0007669"/>
    <property type="project" value="UniProtKB-ARBA"/>
</dbReference>
<gene>
    <name evidence="6" type="ORF">KKC1_28170</name>
</gene>
<evidence type="ECO:0000313" key="7">
    <source>
        <dbReference type="Proteomes" id="UP000197032"/>
    </source>
</evidence>
<protein>
    <submittedName>
        <fullName evidence="6">Cystathionine beta-lyases/cystathionine gamma-synthases</fullName>
    </submittedName>
</protein>
<organism evidence="6 7">
    <name type="scientific">Calderihabitans maritimus</name>
    <dbReference type="NCBI Taxonomy" id="1246530"/>
    <lineage>
        <taxon>Bacteria</taxon>
        <taxon>Bacillati</taxon>
        <taxon>Bacillota</taxon>
        <taxon>Clostridia</taxon>
        <taxon>Neomoorellales</taxon>
        <taxon>Calderihabitantaceae</taxon>
        <taxon>Calderihabitans</taxon>
    </lineage>
</organism>
<dbReference type="Proteomes" id="UP000197032">
    <property type="component" value="Unassembled WGS sequence"/>
</dbReference>
<dbReference type="InterPro" id="IPR015421">
    <property type="entry name" value="PyrdxlP-dep_Trfase_major"/>
</dbReference>
<dbReference type="PANTHER" id="PTHR11808:SF90">
    <property type="entry name" value="CYSTATHIONINE GAMMA-SYNTHASE"/>
    <property type="match status" value="1"/>
</dbReference>
<evidence type="ECO:0000313" key="6">
    <source>
        <dbReference type="EMBL" id="GAW93689.1"/>
    </source>
</evidence>
<evidence type="ECO:0000256" key="3">
    <source>
        <dbReference type="ARBA" id="ARBA00022898"/>
    </source>
</evidence>
<dbReference type="InterPro" id="IPR054542">
    <property type="entry name" value="Cys_met_metab_PP"/>
</dbReference>
<dbReference type="InterPro" id="IPR015422">
    <property type="entry name" value="PyrdxlP-dep_Trfase_small"/>
</dbReference>
<dbReference type="FunFam" id="3.90.1150.10:FF:000033">
    <property type="entry name" value="Cystathionine gamma-synthase"/>
    <property type="match status" value="1"/>
</dbReference>
<evidence type="ECO:0000256" key="2">
    <source>
        <dbReference type="ARBA" id="ARBA00009077"/>
    </source>
</evidence>
<dbReference type="PROSITE" id="PS00868">
    <property type="entry name" value="CYS_MET_METAB_PP"/>
    <property type="match status" value="1"/>
</dbReference>
<feature type="modified residue" description="N6-(pyridoxal phosphate)lysine" evidence="4">
    <location>
        <position position="195"/>
    </location>
</feature>
<dbReference type="CDD" id="cd00614">
    <property type="entry name" value="CGS_like"/>
    <property type="match status" value="1"/>
</dbReference>
<dbReference type="SUPFAM" id="SSF53383">
    <property type="entry name" value="PLP-dependent transferases"/>
    <property type="match status" value="1"/>
</dbReference>
<dbReference type="Gene3D" id="3.90.1150.10">
    <property type="entry name" value="Aspartate Aminotransferase, domain 1"/>
    <property type="match status" value="1"/>
</dbReference>
<evidence type="ECO:0000256" key="5">
    <source>
        <dbReference type="RuleBase" id="RU362118"/>
    </source>
</evidence>
<dbReference type="Pfam" id="PF01053">
    <property type="entry name" value="Cys_Met_Meta_PP"/>
    <property type="match status" value="1"/>
</dbReference>
<evidence type="ECO:0000256" key="4">
    <source>
        <dbReference type="PIRSR" id="PIRSR001434-2"/>
    </source>
</evidence>
<dbReference type="PIRSF" id="PIRSF001434">
    <property type="entry name" value="CGS"/>
    <property type="match status" value="1"/>
</dbReference>
<proteinExistence type="inferred from homology"/>
<evidence type="ECO:0000256" key="1">
    <source>
        <dbReference type="ARBA" id="ARBA00001933"/>
    </source>
</evidence>
<comment type="similarity">
    <text evidence="2 5">Belongs to the trans-sulfuration enzymes family.</text>
</comment>
<dbReference type="RefSeq" id="WP_088554772.1">
    <property type="nucleotide sequence ID" value="NZ_BDGJ01000168.1"/>
</dbReference>